<dbReference type="Proteomes" id="UP000188184">
    <property type="component" value="Chromosome"/>
</dbReference>
<name>A0A1Q2KUK9_9BACL</name>
<evidence type="ECO:0000313" key="3">
    <source>
        <dbReference type="Proteomes" id="UP000188184"/>
    </source>
</evidence>
<dbReference type="AlphaFoldDB" id="A0A1Q2KUK9"/>
<reference evidence="2 3" key="1">
    <citation type="submission" date="2017-02" db="EMBL/GenBank/DDBJ databases">
        <title>The complete genomic sequence of a novel cold adapted crude oil-degrading bacterium Planococcus qaidamina Y42.</title>
        <authorList>
            <person name="Yang R."/>
        </authorList>
    </citation>
    <scope>NUCLEOTIDE SEQUENCE [LARGE SCALE GENOMIC DNA]</scope>
    <source>
        <strain evidence="2 3">Y42</strain>
    </source>
</reference>
<dbReference type="SUPFAM" id="SSF55729">
    <property type="entry name" value="Acyl-CoA N-acyltransferases (Nat)"/>
    <property type="match status" value="1"/>
</dbReference>
<evidence type="ECO:0000313" key="2">
    <source>
        <dbReference type="EMBL" id="AQQ51898.1"/>
    </source>
</evidence>
<dbReference type="PANTHER" id="PTHR43415:SF5">
    <property type="entry name" value="ACETYLTRANSFERASE"/>
    <property type="match status" value="1"/>
</dbReference>
<keyword evidence="3" id="KW-1185">Reference proteome</keyword>
<dbReference type="EMBL" id="CP019640">
    <property type="protein sequence ID" value="AQQ51898.1"/>
    <property type="molecule type" value="Genomic_DNA"/>
</dbReference>
<dbReference type="InterPro" id="IPR000182">
    <property type="entry name" value="GNAT_dom"/>
</dbReference>
<dbReference type="RefSeq" id="WP_077587771.1">
    <property type="nucleotide sequence ID" value="NZ_CP019640.1"/>
</dbReference>
<dbReference type="PROSITE" id="PS51186">
    <property type="entry name" value="GNAT"/>
    <property type="match status" value="1"/>
</dbReference>
<keyword evidence="2" id="KW-0808">Transferase</keyword>
<dbReference type="CDD" id="cd04301">
    <property type="entry name" value="NAT_SF"/>
    <property type="match status" value="1"/>
</dbReference>
<organism evidence="2 3">
    <name type="scientific">Planococcus lenghuensis</name>
    <dbReference type="NCBI Taxonomy" id="2213202"/>
    <lineage>
        <taxon>Bacteria</taxon>
        <taxon>Bacillati</taxon>
        <taxon>Bacillota</taxon>
        <taxon>Bacilli</taxon>
        <taxon>Bacillales</taxon>
        <taxon>Caryophanaceae</taxon>
        <taxon>Planococcus</taxon>
    </lineage>
</organism>
<dbReference type="KEGG" id="pmar:B0X71_01375"/>
<proteinExistence type="predicted"/>
<dbReference type="InterPro" id="IPR016181">
    <property type="entry name" value="Acyl_CoA_acyltransferase"/>
</dbReference>
<dbReference type="Pfam" id="PF13302">
    <property type="entry name" value="Acetyltransf_3"/>
    <property type="match status" value="1"/>
</dbReference>
<dbReference type="OrthoDB" id="9795206at2"/>
<dbReference type="GO" id="GO:0016747">
    <property type="term" value="F:acyltransferase activity, transferring groups other than amino-acyl groups"/>
    <property type="evidence" value="ECO:0007669"/>
    <property type="project" value="InterPro"/>
</dbReference>
<dbReference type="Gene3D" id="3.40.630.30">
    <property type="match status" value="1"/>
</dbReference>
<evidence type="ECO:0000259" key="1">
    <source>
        <dbReference type="PROSITE" id="PS51186"/>
    </source>
</evidence>
<dbReference type="PANTHER" id="PTHR43415">
    <property type="entry name" value="SPERMIDINE N(1)-ACETYLTRANSFERASE"/>
    <property type="match status" value="1"/>
</dbReference>
<accession>A0A1Q2KUK9</accession>
<feature type="domain" description="N-acetyltransferase" evidence="1">
    <location>
        <begin position="2"/>
        <end position="170"/>
    </location>
</feature>
<sequence length="190" mass="21895">MVRLERFERADIPQLLEWINSEKLLRQWGGPGFTYPLDKQQLDGYVMKTEKKSTDTLAYKVIREADGKVIGHISLARINNSHHSARIGRVLVGDPEVRGQGTGEQMMREILRIAFDEMAMHRVSLGVFDFNSPAIACYEKVGFIKEGLLRDTLFVEGEYWSAWEMSMLENEWRDRYSKVMHPAAESGIKE</sequence>
<gene>
    <name evidence="2" type="ORF">B0X71_01375</name>
</gene>
<protein>
    <submittedName>
        <fullName evidence="2">GNAT family N-acetyltransferase</fullName>
    </submittedName>
</protein>